<protein>
    <recommendedName>
        <fullName evidence="3">Ig-like domain-containing protein</fullName>
    </recommendedName>
</protein>
<accession>A0A0S8G6Q5</accession>
<proteinExistence type="predicted"/>
<name>A0A0S8G6Q5_UNCW3</name>
<comment type="caution">
    <text evidence="1">The sequence shown here is derived from an EMBL/GenBank/DDBJ whole genome shotgun (WGS) entry which is preliminary data.</text>
</comment>
<gene>
    <name evidence="1" type="ORF">AMJ87_13105</name>
</gene>
<dbReference type="AlphaFoldDB" id="A0A0S8G6Q5"/>
<evidence type="ECO:0000313" key="1">
    <source>
        <dbReference type="EMBL" id="KPK67596.1"/>
    </source>
</evidence>
<dbReference type="Proteomes" id="UP000051096">
    <property type="component" value="Unassembled WGS sequence"/>
</dbReference>
<dbReference type="EMBL" id="LJUO01000211">
    <property type="protein sequence ID" value="KPK67596.1"/>
    <property type="molecule type" value="Genomic_DNA"/>
</dbReference>
<sequence>MVIWCIAVVGCGGKNTRLLLHITEDPIGGTNVPVLTCSFEGKLYKGTTPITATVEWWWCSFAGTNESLVHREMYTFTEEEYVEYTTMISAGANYVFFQVYWVKILWEDEDGTEHEIESSQARCNASRSLAKPGARLTERSVTN</sequence>
<evidence type="ECO:0000313" key="2">
    <source>
        <dbReference type="Proteomes" id="UP000051096"/>
    </source>
</evidence>
<evidence type="ECO:0008006" key="3">
    <source>
        <dbReference type="Google" id="ProtNLM"/>
    </source>
</evidence>
<organism evidence="1 2">
    <name type="scientific">candidate division WOR_3 bacterium SM23_60</name>
    <dbReference type="NCBI Taxonomy" id="1703780"/>
    <lineage>
        <taxon>Bacteria</taxon>
        <taxon>Bacteria division WOR-3</taxon>
    </lineage>
</organism>
<reference evidence="1 2" key="1">
    <citation type="journal article" date="2015" name="Microbiome">
        <title>Genomic resolution of linkages in carbon, nitrogen, and sulfur cycling among widespread estuary sediment bacteria.</title>
        <authorList>
            <person name="Baker B.J."/>
            <person name="Lazar C.S."/>
            <person name="Teske A.P."/>
            <person name="Dick G.J."/>
        </authorList>
    </citation>
    <scope>NUCLEOTIDE SEQUENCE [LARGE SCALE GENOMIC DNA]</scope>
    <source>
        <strain evidence="1">SM23_60</strain>
    </source>
</reference>